<reference evidence="10" key="1">
    <citation type="submission" date="2023-07" db="EMBL/GenBank/DDBJ databases">
        <authorList>
            <consortium name="AG Swart"/>
            <person name="Singh M."/>
            <person name="Singh A."/>
            <person name="Seah K."/>
            <person name="Emmerich C."/>
        </authorList>
    </citation>
    <scope>NUCLEOTIDE SEQUENCE</scope>
    <source>
        <strain evidence="10">DP1</strain>
    </source>
</reference>
<dbReference type="GO" id="GO:0005506">
    <property type="term" value="F:iron ion binding"/>
    <property type="evidence" value="ECO:0007669"/>
    <property type="project" value="InterPro"/>
</dbReference>
<dbReference type="PRINTS" id="PR00385">
    <property type="entry name" value="P450"/>
</dbReference>
<evidence type="ECO:0000256" key="6">
    <source>
        <dbReference type="ARBA" id="ARBA00023004"/>
    </source>
</evidence>
<dbReference type="CDD" id="cd00302">
    <property type="entry name" value="cytochrome_P450"/>
    <property type="match status" value="1"/>
</dbReference>
<feature type="binding site" description="axial binding residue" evidence="8">
    <location>
        <position position="470"/>
    </location>
    <ligand>
        <name>heme</name>
        <dbReference type="ChEBI" id="CHEBI:30413"/>
    </ligand>
    <ligandPart>
        <name>Fe</name>
        <dbReference type="ChEBI" id="CHEBI:18248"/>
    </ligandPart>
</feature>
<keyword evidence="9" id="KW-0812">Transmembrane</keyword>
<dbReference type="Pfam" id="PF00067">
    <property type="entry name" value="p450"/>
    <property type="match status" value="1"/>
</dbReference>
<sequence length="523" mass="61626">MYLIYVTWFVLKLAGLFLAAFLVYNLKFIFKPYFSRRRFKKYKNVYMYDKAPFVIGDASRYMEDMKKNRVNFYHQIEYAMELKDIDFRVSFIADRTFINVFSMRALKEFVQKVPKFIDRKSLANVGFGKIFPRSSVHQKTGAEWRKRRESFQKHIGINFSSKHIPLMIDCIGDRLNTWKDAKSQKNDDLLKDMADTTFAVITKVFFGENISEEMGEIEYIDPTDSTTKMMKFDEFYTNLAKSLMGNRFTLKGLLLPFLDYYNLTKPYSTNYQNLQKLWKVLSEYLDKHPEQDSVYNKLINQKGLTKDYSFQDSLGILFAGHETSSHTISSGLYFLYKNPVIKEKLMEELKEFVGKSHDEIKTLLTREKIDKLEYLHLVIKEILRIDPPAMDAIPYEVIQDTELCGVEFKKGDMLNMNILSRHFDPAQWQEPLKFIPERFDPESEYFNAPETNKGRDPFAWIPFSVHVRKCSGQTFAMLEAKVFILYLLSRVEFTFPKELLESDTSFFSIVSQLKLNFSAKLRE</sequence>
<evidence type="ECO:0000313" key="10">
    <source>
        <dbReference type="EMBL" id="CAI2365110.1"/>
    </source>
</evidence>
<gene>
    <name evidence="10" type="ORF">ECRASSUSDP1_LOCUS6460</name>
</gene>
<organism evidence="10 11">
    <name type="scientific">Euplotes crassus</name>
    <dbReference type="NCBI Taxonomy" id="5936"/>
    <lineage>
        <taxon>Eukaryota</taxon>
        <taxon>Sar</taxon>
        <taxon>Alveolata</taxon>
        <taxon>Ciliophora</taxon>
        <taxon>Intramacronucleata</taxon>
        <taxon>Spirotrichea</taxon>
        <taxon>Hypotrichia</taxon>
        <taxon>Euplotida</taxon>
        <taxon>Euplotidae</taxon>
        <taxon>Moneuplotes</taxon>
    </lineage>
</organism>
<evidence type="ECO:0000256" key="5">
    <source>
        <dbReference type="ARBA" id="ARBA00023002"/>
    </source>
</evidence>
<dbReference type="GO" id="GO:0016705">
    <property type="term" value="F:oxidoreductase activity, acting on paired donors, with incorporation or reduction of molecular oxygen"/>
    <property type="evidence" value="ECO:0007669"/>
    <property type="project" value="InterPro"/>
</dbReference>
<dbReference type="GO" id="GO:0004497">
    <property type="term" value="F:monooxygenase activity"/>
    <property type="evidence" value="ECO:0007669"/>
    <property type="project" value="UniProtKB-KW"/>
</dbReference>
<comment type="caution">
    <text evidence="10">The sequence shown here is derived from an EMBL/GenBank/DDBJ whole genome shotgun (WGS) entry which is preliminary data.</text>
</comment>
<evidence type="ECO:0000256" key="3">
    <source>
        <dbReference type="ARBA" id="ARBA00022617"/>
    </source>
</evidence>
<evidence type="ECO:0000256" key="7">
    <source>
        <dbReference type="ARBA" id="ARBA00023033"/>
    </source>
</evidence>
<keyword evidence="6 8" id="KW-0408">Iron</keyword>
<keyword evidence="9" id="KW-1133">Transmembrane helix</keyword>
<dbReference type="Gene3D" id="1.10.630.10">
    <property type="entry name" value="Cytochrome P450"/>
    <property type="match status" value="1"/>
</dbReference>
<dbReference type="InterPro" id="IPR036396">
    <property type="entry name" value="Cyt_P450_sf"/>
</dbReference>
<proteinExistence type="inferred from homology"/>
<keyword evidence="3 8" id="KW-0349">Heme</keyword>
<protein>
    <recommendedName>
        <fullName evidence="12">Cytochrome P450</fullName>
    </recommendedName>
</protein>
<dbReference type="Proteomes" id="UP001295684">
    <property type="component" value="Unassembled WGS sequence"/>
</dbReference>
<name>A0AAD1U9W7_EUPCR</name>
<keyword evidence="5" id="KW-0560">Oxidoreductase</keyword>
<evidence type="ECO:0008006" key="12">
    <source>
        <dbReference type="Google" id="ProtNLM"/>
    </source>
</evidence>
<evidence type="ECO:0000256" key="8">
    <source>
        <dbReference type="PIRSR" id="PIRSR602401-1"/>
    </source>
</evidence>
<evidence type="ECO:0000256" key="1">
    <source>
        <dbReference type="ARBA" id="ARBA00001971"/>
    </source>
</evidence>
<dbReference type="GO" id="GO:0020037">
    <property type="term" value="F:heme binding"/>
    <property type="evidence" value="ECO:0007669"/>
    <property type="project" value="InterPro"/>
</dbReference>
<dbReference type="PANTHER" id="PTHR24292">
    <property type="entry name" value="CYTOCHROME P450"/>
    <property type="match status" value="1"/>
</dbReference>
<dbReference type="InterPro" id="IPR050476">
    <property type="entry name" value="Insect_CytP450_Detox"/>
</dbReference>
<dbReference type="InterPro" id="IPR001128">
    <property type="entry name" value="Cyt_P450"/>
</dbReference>
<keyword evidence="4 8" id="KW-0479">Metal-binding</keyword>
<accession>A0AAD1U9W7</accession>
<comment type="similarity">
    <text evidence="2">Belongs to the cytochrome P450 family.</text>
</comment>
<evidence type="ECO:0000256" key="9">
    <source>
        <dbReference type="SAM" id="Phobius"/>
    </source>
</evidence>
<keyword evidence="9" id="KW-0472">Membrane</keyword>
<dbReference type="InterPro" id="IPR002401">
    <property type="entry name" value="Cyt_P450_E_grp-I"/>
</dbReference>
<comment type="cofactor">
    <cofactor evidence="1 8">
        <name>heme</name>
        <dbReference type="ChEBI" id="CHEBI:30413"/>
    </cofactor>
</comment>
<dbReference type="SUPFAM" id="SSF48264">
    <property type="entry name" value="Cytochrome P450"/>
    <property type="match status" value="1"/>
</dbReference>
<evidence type="ECO:0000256" key="4">
    <source>
        <dbReference type="ARBA" id="ARBA00022723"/>
    </source>
</evidence>
<dbReference type="EMBL" id="CAMPGE010006264">
    <property type="protein sequence ID" value="CAI2365110.1"/>
    <property type="molecule type" value="Genomic_DNA"/>
</dbReference>
<dbReference type="AlphaFoldDB" id="A0AAD1U9W7"/>
<keyword evidence="11" id="KW-1185">Reference proteome</keyword>
<dbReference type="PANTHER" id="PTHR24292:SF54">
    <property type="entry name" value="CYP9F3-RELATED"/>
    <property type="match status" value="1"/>
</dbReference>
<feature type="transmembrane region" description="Helical" evidence="9">
    <location>
        <begin position="6"/>
        <end position="30"/>
    </location>
</feature>
<dbReference type="PRINTS" id="PR00463">
    <property type="entry name" value="EP450I"/>
</dbReference>
<evidence type="ECO:0000313" key="11">
    <source>
        <dbReference type="Proteomes" id="UP001295684"/>
    </source>
</evidence>
<evidence type="ECO:0000256" key="2">
    <source>
        <dbReference type="ARBA" id="ARBA00010617"/>
    </source>
</evidence>
<keyword evidence="7" id="KW-0503">Monooxygenase</keyword>